<evidence type="ECO:0000256" key="3">
    <source>
        <dbReference type="ARBA" id="ARBA00022833"/>
    </source>
</evidence>
<feature type="compositionally biased region" description="Basic and acidic residues" evidence="9">
    <location>
        <begin position="474"/>
        <end position="485"/>
    </location>
</feature>
<dbReference type="PANTHER" id="PTHR46813">
    <property type="entry name" value="GATA TRANSCRIPTION FACTOR 18"/>
    <property type="match status" value="1"/>
</dbReference>
<evidence type="ECO:0000256" key="6">
    <source>
        <dbReference type="ARBA" id="ARBA00023163"/>
    </source>
</evidence>
<sequence>MRSNSNCIIRCTLDNMFRNSKQFSSSPPAQYDAGSCRASEAVDGHAQSISQPRASSSNDDYGLPKCKQFLNTDAHSRFHKAVDSPQDDLMACFPGIKGGSMAIQAMQCPNLNVHIEPEISSHAHAPATSREREIREYDFLRHMAEEERCPVLAHEDVDCTLHLGTVPSTTAATCDRGRNVLSISQELSTSMLDVRGISSEQQRLLAGGWVVLMMRCHTQEYDVGALHWGTASSSGLFMTRSNTLDGACMSTTLLRENTLDIDECGSSSRTSSNGSGNTIRDSTGMSRPREIREAYLGAVSAGNIGPPPKQWFQDGMAGVLAGSKLAGSAVCGNDGYRNLAAAAGASLAGQGGAFTTNVFSGTSKSSNSKEASSYVIRICAQCKTMRTPLWRNGPQGPKSLCNACGIRYKKEERRSAAAEDGKLLHQPDTSDQRPRSSSMDRTDDRRPALNIQDQRSRFCNDNHRPRLTPDTLDEPSRDQRPKFVDITDQPSRFLAARDKRPKLVNDSNYRSS</sequence>
<evidence type="ECO:0000313" key="12">
    <source>
        <dbReference type="Proteomes" id="UP000886520"/>
    </source>
</evidence>
<proteinExistence type="inferred from homology"/>
<evidence type="ECO:0000259" key="10">
    <source>
        <dbReference type="PROSITE" id="PS50114"/>
    </source>
</evidence>
<dbReference type="CDD" id="cd00202">
    <property type="entry name" value="ZnF_GATA"/>
    <property type="match status" value="1"/>
</dbReference>
<keyword evidence="3" id="KW-0862">Zinc</keyword>
<dbReference type="PROSITE" id="PS00344">
    <property type="entry name" value="GATA_ZN_FINGER_1"/>
    <property type="match status" value="1"/>
</dbReference>
<dbReference type="SMART" id="SM00401">
    <property type="entry name" value="ZnF_GATA"/>
    <property type="match status" value="1"/>
</dbReference>
<dbReference type="Pfam" id="PF00320">
    <property type="entry name" value="GATA"/>
    <property type="match status" value="1"/>
</dbReference>
<keyword evidence="6" id="KW-0804">Transcription</keyword>
<keyword evidence="1" id="KW-0479">Metal-binding</keyword>
<feature type="region of interest" description="Disordered" evidence="9">
    <location>
        <begin position="415"/>
        <end position="512"/>
    </location>
</feature>
<accession>A0A9D4Z615</accession>
<evidence type="ECO:0000256" key="5">
    <source>
        <dbReference type="ARBA" id="ARBA00023125"/>
    </source>
</evidence>
<dbReference type="InterPro" id="IPR000679">
    <property type="entry name" value="Znf_GATA"/>
</dbReference>
<dbReference type="GO" id="GO:0006355">
    <property type="term" value="P:regulation of DNA-templated transcription"/>
    <property type="evidence" value="ECO:0007669"/>
    <property type="project" value="InterPro"/>
</dbReference>
<dbReference type="GO" id="GO:0008270">
    <property type="term" value="F:zinc ion binding"/>
    <property type="evidence" value="ECO:0007669"/>
    <property type="project" value="UniProtKB-KW"/>
</dbReference>
<keyword evidence="5" id="KW-0238">DNA-binding</keyword>
<keyword evidence="4" id="KW-0805">Transcription regulation</keyword>
<evidence type="ECO:0000256" key="7">
    <source>
        <dbReference type="ARBA" id="ARBA00024019"/>
    </source>
</evidence>
<evidence type="ECO:0000256" key="2">
    <source>
        <dbReference type="ARBA" id="ARBA00022771"/>
    </source>
</evidence>
<dbReference type="OrthoDB" id="2162994at2759"/>
<reference evidence="11" key="1">
    <citation type="submission" date="2021-01" db="EMBL/GenBank/DDBJ databases">
        <title>Adiantum capillus-veneris genome.</title>
        <authorList>
            <person name="Fang Y."/>
            <person name="Liao Q."/>
        </authorList>
    </citation>
    <scope>NUCLEOTIDE SEQUENCE</scope>
    <source>
        <strain evidence="11">H3</strain>
        <tissue evidence="11">Leaf</tissue>
    </source>
</reference>
<dbReference type="InterPro" id="IPR013088">
    <property type="entry name" value="Znf_NHR/GATA"/>
</dbReference>
<dbReference type="Proteomes" id="UP000886520">
    <property type="component" value="Chromosome 22"/>
</dbReference>
<comment type="similarity">
    <text evidence="7">Belongs to the type IV zinc-finger family. Class B subfamily.</text>
</comment>
<feature type="compositionally biased region" description="Basic and acidic residues" evidence="9">
    <location>
        <begin position="415"/>
        <end position="447"/>
    </location>
</feature>
<evidence type="ECO:0000313" key="11">
    <source>
        <dbReference type="EMBL" id="KAI5061882.1"/>
    </source>
</evidence>
<protein>
    <recommendedName>
        <fullName evidence="10">GATA-type domain-containing protein</fullName>
    </recommendedName>
</protein>
<evidence type="ECO:0000256" key="4">
    <source>
        <dbReference type="ARBA" id="ARBA00023015"/>
    </source>
</evidence>
<feature type="compositionally biased region" description="Low complexity" evidence="9">
    <location>
        <begin position="265"/>
        <end position="278"/>
    </location>
</feature>
<dbReference type="PROSITE" id="PS50114">
    <property type="entry name" value="GATA_ZN_FINGER_2"/>
    <property type="match status" value="1"/>
</dbReference>
<feature type="region of interest" description="Disordered" evidence="9">
    <location>
        <begin position="264"/>
        <end position="286"/>
    </location>
</feature>
<keyword evidence="2 8" id="KW-0863">Zinc-finger</keyword>
<dbReference type="AlphaFoldDB" id="A0A9D4Z615"/>
<dbReference type="SUPFAM" id="SSF57716">
    <property type="entry name" value="Glucocorticoid receptor-like (DNA-binding domain)"/>
    <property type="match status" value="1"/>
</dbReference>
<organism evidence="11 12">
    <name type="scientific">Adiantum capillus-veneris</name>
    <name type="common">Maidenhair fern</name>
    <dbReference type="NCBI Taxonomy" id="13818"/>
    <lineage>
        <taxon>Eukaryota</taxon>
        <taxon>Viridiplantae</taxon>
        <taxon>Streptophyta</taxon>
        <taxon>Embryophyta</taxon>
        <taxon>Tracheophyta</taxon>
        <taxon>Polypodiopsida</taxon>
        <taxon>Polypodiidae</taxon>
        <taxon>Polypodiales</taxon>
        <taxon>Pteridineae</taxon>
        <taxon>Pteridaceae</taxon>
        <taxon>Vittarioideae</taxon>
        <taxon>Adiantum</taxon>
    </lineage>
</organism>
<feature type="domain" description="GATA-type" evidence="10">
    <location>
        <begin position="379"/>
        <end position="409"/>
    </location>
</feature>
<evidence type="ECO:0000256" key="9">
    <source>
        <dbReference type="SAM" id="MobiDB-lite"/>
    </source>
</evidence>
<dbReference type="PANTHER" id="PTHR46813:SF16">
    <property type="entry name" value="GATA TRANSCRIPTION FACTOR 18"/>
    <property type="match status" value="1"/>
</dbReference>
<gene>
    <name evidence="11" type="ORF">GOP47_0022421</name>
</gene>
<comment type="caution">
    <text evidence="11">The sequence shown here is derived from an EMBL/GenBank/DDBJ whole genome shotgun (WGS) entry which is preliminary data.</text>
</comment>
<dbReference type="EMBL" id="JABFUD020000022">
    <property type="protein sequence ID" value="KAI5061882.1"/>
    <property type="molecule type" value="Genomic_DNA"/>
</dbReference>
<feature type="compositionally biased region" description="Basic and acidic residues" evidence="9">
    <location>
        <begin position="454"/>
        <end position="464"/>
    </location>
</feature>
<evidence type="ECO:0000256" key="1">
    <source>
        <dbReference type="ARBA" id="ARBA00022723"/>
    </source>
</evidence>
<keyword evidence="12" id="KW-1185">Reference proteome</keyword>
<dbReference type="Gene3D" id="3.30.50.10">
    <property type="entry name" value="Erythroid Transcription Factor GATA-1, subunit A"/>
    <property type="match status" value="1"/>
</dbReference>
<evidence type="ECO:0000256" key="8">
    <source>
        <dbReference type="PROSITE-ProRule" id="PRU00094"/>
    </source>
</evidence>
<name>A0A9D4Z615_ADICA</name>
<dbReference type="GO" id="GO:0043565">
    <property type="term" value="F:sequence-specific DNA binding"/>
    <property type="evidence" value="ECO:0007669"/>
    <property type="project" value="InterPro"/>
</dbReference>